<dbReference type="GO" id="GO:0009116">
    <property type="term" value="P:nucleoside metabolic process"/>
    <property type="evidence" value="ECO:0007669"/>
    <property type="project" value="InterPro"/>
</dbReference>
<dbReference type="AlphaFoldDB" id="A0A964E3G7"/>
<dbReference type="Gene3D" id="3.40.50.1580">
    <property type="entry name" value="Nucleoside phosphorylase domain"/>
    <property type="match status" value="1"/>
</dbReference>
<dbReference type="Pfam" id="PF01048">
    <property type="entry name" value="PNP_UDP_1"/>
    <property type="match status" value="1"/>
</dbReference>
<dbReference type="GO" id="GO:0019284">
    <property type="term" value="P:L-methionine salvage from S-adenosylmethionine"/>
    <property type="evidence" value="ECO:0007669"/>
    <property type="project" value="TreeGrafter"/>
</dbReference>
<dbReference type="InterPro" id="IPR000845">
    <property type="entry name" value="Nucleoside_phosphorylase_d"/>
</dbReference>
<comment type="caution">
    <text evidence="2">The sequence shown here is derived from an EMBL/GenBank/DDBJ whole genome shotgun (WGS) entry which is preliminary data.</text>
</comment>
<dbReference type="Proteomes" id="UP000721844">
    <property type="component" value="Unassembled WGS sequence"/>
</dbReference>
<evidence type="ECO:0000313" key="2">
    <source>
        <dbReference type="EMBL" id="MCB8880277.1"/>
    </source>
</evidence>
<dbReference type="GO" id="GO:0008930">
    <property type="term" value="F:methylthioadenosine nucleosidase activity"/>
    <property type="evidence" value="ECO:0007669"/>
    <property type="project" value="TreeGrafter"/>
</dbReference>
<protein>
    <recommendedName>
        <fullName evidence="1">Nucleoside phosphorylase domain-containing protein</fullName>
    </recommendedName>
</protein>
<evidence type="ECO:0000313" key="3">
    <source>
        <dbReference type="Proteomes" id="UP000721844"/>
    </source>
</evidence>
<dbReference type="EMBL" id="JAESVA010000002">
    <property type="protein sequence ID" value="MCB8880277.1"/>
    <property type="molecule type" value="Genomic_DNA"/>
</dbReference>
<dbReference type="SUPFAM" id="SSF53167">
    <property type="entry name" value="Purine and uridine phosphorylases"/>
    <property type="match status" value="1"/>
</dbReference>
<dbReference type="GO" id="GO:0008782">
    <property type="term" value="F:adenosylhomocysteine nucleosidase activity"/>
    <property type="evidence" value="ECO:0007669"/>
    <property type="project" value="TreeGrafter"/>
</dbReference>
<name>A0A964E3G7_9PROT</name>
<dbReference type="InterPro" id="IPR035994">
    <property type="entry name" value="Nucleoside_phosphorylase_sf"/>
</dbReference>
<dbReference type="PANTHER" id="PTHR46832">
    <property type="entry name" value="5'-METHYLTHIOADENOSINE/S-ADENOSYLHOMOCYSTEINE NUCLEOSIDASE"/>
    <property type="match status" value="1"/>
</dbReference>
<feature type="domain" description="Nucleoside phosphorylase" evidence="1">
    <location>
        <begin position="41"/>
        <end position="197"/>
    </location>
</feature>
<proteinExistence type="predicted"/>
<reference evidence="2 3" key="1">
    <citation type="journal article" date="2021" name="Microorganisms">
        <title>Acidisoma silvae sp. nov. and Acidisomacellulosilytica sp. nov., Two Acidophilic Bacteria Isolated from Decaying Wood, Hydrolyzing Cellulose and Producing Poly-3-hydroxybutyrate.</title>
        <authorList>
            <person name="Mieszkin S."/>
            <person name="Pouder E."/>
            <person name="Uroz S."/>
            <person name="Simon-Colin C."/>
            <person name="Alain K."/>
        </authorList>
    </citation>
    <scope>NUCLEOTIDE SEQUENCE [LARGE SCALE GENOMIC DNA]</scope>
    <source>
        <strain evidence="2 3">HW T5.17</strain>
    </source>
</reference>
<dbReference type="PANTHER" id="PTHR46832:SF1">
    <property type="entry name" value="5'-METHYLTHIOADENOSINE_S-ADENOSYLHOMOCYSTEINE NUCLEOSIDASE"/>
    <property type="match status" value="1"/>
</dbReference>
<organism evidence="2 3">
    <name type="scientific">Acidisoma cellulosilyticum</name>
    <dbReference type="NCBI Taxonomy" id="2802395"/>
    <lineage>
        <taxon>Bacteria</taxon>
        <taxon>Pseudomonadati</taxon>
        <taxon>Pseudomonadota</taxon>
        <taxon>Alphaproteobacteria</taxon>
        <taxon>Acetobacterales</taxon>
        <taxon>Acidocellaceae</taxon>
        <taxon>Acidisoma</taxon>
    </lineage>
</organism>
<evidence type="ECO:0000259" key="1">
    <source>
        <dbReference type="Pfam" id="PF01048"/>
    </source>
</evidence>
<gene>
    <name evidence="2" type="ORF">ACELLULO517_08540</name>
</gene>
<dbReference type="GO" id="GO:0005829">
    <property type="term" value="C:cytosol"/>
    <property type="evidence" value="ECO:0007669"/>
    <property type="project" value="TreeGrafter"/>
</dbReference>
<keyword evidence="3" id="KW-1185">Reference proteome</keyword>
<sequence length="238" mass="24360">MWKLSRFFVQGKSEAAISGLGIIVGMVAEARIAQRAGCAVAIGGGMPQGARKMAERLVADGATALISFGLAGGLDPALAAGVAVVPCRVLHQGQVYDCDPALSRVLLTVGQQVDFLLAGDGVVGLAADKDRLWRQTGAAAIDLESGAVAEVAAARGLPFAVLRAVCDPASRDLPSAAIEALDEAGRIAPMKMAGILARHPQQILGLIALGRDAARGRRTLIRGAESLRGLAAGNANLR</sequence>
<dbReference type="RefSeq" id="WP_227306878.1">
    <property type="nucleotide sequence ID" value="NZ_JAESVA010000002.1"/>
</dbReference>
<accession>A0A964E3G7</accession>